<dbReference type="GeneID" id="68900689"/>
<evidence type="ECO:0000313" key="2">
    <source>
        <dbReference type="EMBL" id="MCD8473794.1"/>
    </source>
</evidence>
<protein>
    <submittedName>
        <fullName evidence="2">Helix-turn-helix domain-containing protein</fullName>
    </submittedName>
</protein>
<dbReference type="SMART" id="SM00530">
    <property type="entry name" value="HTH_XRE"/>
    <property type="match status" value="1"/>
</dbReference>
<sequence>MSKLFERIREARRMSGLTQEALAGELGVSRSAVAQWEMEQGTAPSVENLIRLARRSGLSFEYLATGRGEPYYGPSVSAIAEPVPAYQKFDPQQKQLLEQFAKLTPRQRHGLLELLTTPFDTRRR</sequence>
<dbReference type="EMBL" id="JAJPPU010000002">
    <property type="protein sequence ID" value="MCD8473794.1"/>
    <property type="molecule type" value="Genomic_DNA"/>
</dbReference>
<dbReference type="RefSeq" id="WP_038272819.1">
    <property type="nucleotide sequence ID" value="NZ_CP053627.1"/>
</dbReference>
<feature type="domain" description="HTH cro/C1-type" evidence="1">
    <location>
        <begin position="8"/>
        <end position="63"/>
    </location>
</feature>
<dbReference type="InterPro" id="IPR010982">
    <property type="entry name" value="Lambda_DNA-bd_dom_sf"/>
</dbReference>
<evidence type="ECO:0000313" key="3">
    <source>
        <dbReference type="Proteomes" id="UP001430701"/>
    </source>
</evidence>
<dbReference type="PROSITE" id="PS50943">
    <property type="entry name" value="HTH_CROC1"/>
    <property type="match status" value="1"/>
</dbReference>
<dbReference type="Proteomes" id="UP001430701">
    <property type="component" value="Unassembled WGS sequence"/>
</dbReference>
<comment type="caution">
    <text evidence="2">The sequence shown here is derived from an EMBL/GenBank/DDBJ whole genome shotgun (WGS) entry which is preliminary data.</text>
</comment>
<name>A0ABS8TXH6_9GAMM</name>
<dbReference type="SUPFAM" id="SSF47413">
    <property type="entry name" value="lambda repressor-like DNA-binding domains"/>
    <property type="match status" value="1"/>
</dbReference>
<proteinExistence type="predicted"/>
<dbReference type="Pfam" id="PF01381">
    <property type="entry name" value="HTH_3"/>
    <property type="match status" value="1"/>
</dbReference>
<reference evidence="2" key="1">
    <citation type="submission" date="2021-11" db="EMBL/GenBank/DDBJ databases">
        <title>Genome sequence of Xylella taiwanensis PLS432.</title>
        <authorList>
            <person name="Weng L.-W."/>
            <person name="Su C.-C."/>
            <person name="Tsai C.-W."/>
            <person name="Kuo C.-H."/>
        </authorList>
    </citation>
    <scope>NUCLEOTIDE SEQUENCE</scope>
    <source>
        <strain evidence="2">PLS432</strain>
    </source>
</reference>
<evidence type="ECO:0000259" key="1">
    <source>
        <dbReference type="PROSITE" id="PS50943"/>
    </source>
</evidence>
<dbReference type="InterPro" id="IPR001387">
    <property type="entry name" value="Cro/C1-type_HTH"/>
</dbReference>
<accession>A0ABS8TXH6</accession>
<dbReference type="CDD" id="cd00093">
    <property type="entry name" value="HTH_XRE"/>
    <property type="match status" value="1"/>
</dbReference>
<organism evidence="2 3">
    <name type="scientific">Xylella taiwanensis</name>
    <dbReference type="NCBI Taxonomy" id="1444770"/>
    <lineage>
        <taxon>Bacteria</taxon>
        <taxon>Pseudomonadati</taxon>
        <taxon>Pseudomonadota</taxon>
        <taxon>Gammaproteobacteria</taxon>
        <taxon>Lysobacterales</taxon>
        <taxon>Lysobacteraceae</taxon>
        <taxon>Xylella</taxon>
    </lineage>
</organism>
<dbReference type="Gene3D" id="1.10.260.40">
    <property type="entry name" value="lambda repressor-like DNA-binding domains"/>
    <property type="match status" value="1"/>
</dbReference>
<gene>
    <name evidence="2" type="ORF">LPH55_10085</name>
</gene>
<keyword evidence="3" id="KW-1185">Reference proteome</keyword>